<comment type="caution">
    <text evidence="8">The sequence shown here is derived from an EMBL/GenBank/DDBJ whole genome shotgun (WGS) entry which is preliminary data.</text>
</comment>
<evidence type="ECO:0000256" key="2">
    <source>
        <dbReference type="ARBA" id="ARBA00009853"/>
    </source>
</evidence>
<feature type="transmembrane region" description="Helical" evidence="6">
    <location>
        <begin position="153"/>
        <end position="173"/>
    </location>
</feature>
<dbReference type="InterPro" id="IPR000620">
    <property type="entry name" value="EamA_dom"/>
</dbReference>
<evidence type="ECO:0000313" key="9">
    <source>
        <dbReference type="Proteomes" id="UP001273531"/>
    </source>
</evidence>
<feature type="transmembrane region" description="Helical" evidence="6">
    <location>
        <begin position="80"/>
        <end position="99"/>
    </location>
</feature>
<dbReference type="RefSeq" id="WP_317224806.1">
    <property type="nucleotide sequence ID" value="NZ_JAWJEJ010000001.1"/>
</dbReference>
<feature type="transmembrane region" description="Helical" evidence="6">
    <location>
        <begin position="129"/>
        <end position="147"/>
    </location>
</feature>
<protein>
    <submittedName>
        <fullName evidence="8">DMT family transporter</fullName>
    </submittedName>
</protein>
<proteinExistence type="inferred from homology"/>
<evidence type="ECO:0000256" key="6">
    <source>
        <dbReference type="SAM" id="Phobius"/>
    </source>
</evidence>
<dbReference type="Pfam" id="PF00892">
    <property type="entry name" value="EamA"/>
    <property type="match status" value="2"/>
</dbReference>
<dbReference type="SUPFAM" id="SSF103481">
    <property type="entry name" value="Multidrug resistance efflux transporter EmrE"/>
    <property type="match status" value="2"/>
</dbReference>
<feature type="domain" description="EamA" evidence="7">
    <location>
        <begin position="11"/>
        <end position="144"/>
    </location>
</feature>
<dbReference type="EMBL" id="JAWJEJ010000001">
    <property type="protein sequence ID" value="MDV3455588.1"/>
    <property type="molecule type" value="Genomic_DNA"/>
</dbReference>
<feature type="domain" description="EamA" evidence="7">
    <location>
        <begin position="155"/>
        <end position="283"/>
    </location>
</feature>
<keyword evidence="9" id="KW-1185">Reference proteome</keyword>
<feature type="transmembrane region" description="Helical" evidence="6">
    <location>
        <begin position="210"/>
        <end position="230"/>
    </location>
</feature>
<evidence type="ECO:0000256" key="3">
    <source>
        <dbReference type="ARBA" id="ARBA00022692"/>
    </source>
</evidence>
<feature type="transmembrane region" description="Helical" evidence="6">
    <location>
        <begin position="51"/>
        <end position="68"/>
    </location>
</feature>
<sequence length="304" mass="32477">MTQARTESAFKGLALRLFAIACLSTMSALIKLAEARGATLVETMFHRQFWAVPLVTAWIVAGPGLGSIRTRRFGAHVSRTAIGLCGMVFTFGAVLLLPLAEATTLQFTVPIFATILGALVLGEKTGWHRWGAVIVGFAGVLVVTQPGSGTFPLAGSVVGLLAALFVAIVAITLRQIGKTESAGTTVFWFSVLSLPPLGIAYAFQLQAHDWLTWANLIAIGLVGGIAQLALTASVRFAPVSTVIPMDYSSLVWGTLFGWLLFDAWPTPWTWIGAPIIIASGLYIVWRERVLHLRNTEAVSEAATS</sequence>
<evidence type="ECO:0000259" key="7">
    <source>
        <dbReference type="Pfam" id="PF00892"/>
    </source>
</evidence>
<dbReference type="PANTHER" id="PTHR22911">
    <property type="entry name" value="ACYL-MALONYL CONDENSING ENZYME-RELATED"/>
    <property type="match status" value="1"/>
</dbReference>
<name>A0ABU3Y2Z0_9SPHN</name>
<keyword evidence="4 6" id="KW-1133">Transmembrane helix</keyword>
<feature type="transmembrane region" description="Helical" evidence="6">
    <location>
        <begin position="242"/>
        <end position="261"/>
    </location>
</feature>
<accession>A0ABU3Y2Z0</accession>
<evidence type="ECO:0000256" key="1">
    <source>
        <dbReference type="ARBA" id="ARBA00004141"/>
    </source>
</evidence>
<comment type="similarity">
    <text evidence="2">Belongs to the drug/metabolite transporter (DMT) superfamily. 10 TMS drug/metabolite exporter (DME) (TC 2.A.7.3) family.</text>
</comment>
<dbReference type="Proteomes" id="UP001273531">
    <property type="component" value="Unassembled WGS sequence"/>
</dbReference>
<comment type="subcellular location">
    <subcellularLocation>
        <location evidence="1">Membrane</location>
        <topology evidence="1">Multi-pass membrane protein</topology>
    </subcellularLocation>
</comment>
<feature type="transmembrane region" description="Helical" evidence="6">
    <location>
        <begin position="105"/>
        <end position="122"/>
    </location>
</feature>
<gene>
    <name evidence="8" type="ORF">RZN05_01225</name>
</gene>
<feature type="transmembrane region" description="Helical" evidence="6">
    <location>
        <begin position="267"/>
        <end position="285"/>
    </location>
</feature>
<keyword evidence="5 6" id="KW-0472">Membrane</keyword>
<reference evidence="8 9" key="1">
    <citation type="submission" date="2023-10" db="EMBL/GenBank/DDBJ databases">
        <title>Sphingomonas sp. HF-S4 16S ribosomal RNA gene Genome sequencing and assembly.</title>
        <authorList>
            <person name="Lee H."/>
        </authorList>
    </citation>
    <scope>NUCLEOTIDE SEQUENCE [LARGE SCALE GENOMIC DNA]</scope>
    <source>
        <strain evidence="8 9">HF-S4</strain>
    </source>
</reference>
<evidence type="ECO:0000256" key="4">
    <source>
        <dbReference type="ARBA" id="ARBA00022989"/>
    </source>
</evidence>
<dbReference type="InterPro" id="IPR037185">
    <property type="entry name" value="EmrE-like"/>
</dbReference>
<evidence type="ECO:0000256" key="5">
    <source>
        <dbReference type="ARBA" id="ARBA00023136"/>
    </source>
</evidence>
<organism evidence="8 9">
    <name type="scientific">Sphingomonas agrestis</name>
    <dbReference type="NCBI Taxonomy" id="3080540"/>
    <lineage>
        <taxon>Bacteria</taxon>
        <taxon>Pseudomonadati</taxon>
        <taxon>Pseudomonadota</taxon>
        <taxon>Alphaproteobacteria</taxon>
        <taxon>Sphingomonadales</taxon>
        <taxon>Sphingomonadaceae</taxon>
        <taxon>Sphingomonas</taxon>
    </lineage>
</organism>
<feature type="transmembrane region" description="Helical" evidence="6">
    <location>
        <begin position="185"/>
        <end position="204"/>
    </location>
</feature>
<evidence type="ECO:0000313" key="8">
    <source>
        <dbReference type="EMBL" id="MDV3455588.1"/>
    </source>
</evidence>
<dbReference type="PANTHER" id="PTHR22911:SF6">
    <property type="entry name" value="SOLUTE CARRIER FAMILY 35 MEMBER G1"/>
    <property type="match status" value="1"/>
</dbReference>
<keyword evidence="3 6" id="KW-0812">Transmembrane</keyword>